<name>A0A931J3T9_9BURK</name>
<accession>A0A931J3T9</accession>
<keyword evidence="2" id="KW-1185">Reference proteome</keyword>
<dbReference type="AlphaFoldDB" id="A0A931J3T9"/>
<reference evidence="1" key="1">
    <citation type="submission" date="2020-12" db="EMBL/GenBank/DDBJ databases">
        <title>The genome sequence of Inhella sp. 1Y17.</title>
        <authorList>
            <person name="Liu Y."/>
        </authorList>
    </citation>
    <scope>NUCLEOTIDE SEQUENCE</scope>
    <source>
        <strain evidence="1">1Y17</strain>
    </source>
</reference>
<protein>
    <submittedName>
        <fullName evidence="1">Uncharacterized protein</fullName>
    </submittedName>
</protein>
<gene>
    <name evidence="1" type="ORF">I7X39_10025</name>
</gene>
<dbReference type="EMBL" id="JAEDAK010000006">
    <property type="protein sequence ID" value="MBH9577243.1"/>
    <property type="molecule type" value="Genomic_DNA"/>
</dbReference>
<proteinExistence type="predicted"/>
<evidence type="ECO:0000313" key="2">
    <source>
        <dbReference type="Proteomes" id="UP000613266"/>
    </source>
</evidence>
<comment type="caution">
    <text evidence="1">The sequence shown here is derived from an EMBL/GenBank/DDBJ whole genome shotgun (WGS) entry which is preliminary data.</text>
</comment>
<organism evidence="1 2">
    <name type="scientific">Inhella proteolytica</name>
    <dbReference type="NCBI Taxonomy" id="2795029"/>
    <lineage>
        <taxon>Bacteria</taxon>
        <taxon>Pseudomonadati</taxon>
        <taxon>Pseudomonadota</taxon>
        <taxon>Betaproteobacteria</taxon>
        <taxon>Burkholderiales</taxon>
        <taxon>Sphaerotilaceae</taxon>
        <taxon>Inhella</taxon>
    </lineage>
</organism>
<sequence>MARATPPMQETLRIHSETQRLFGITDDMRAFPWSAALREAERQGFNCTATGAPVQNLALEGRQLLLIDFGRCGPEPLSLLQAYGSPGAPIPAQWISGRLWFPKGRKLCGNPYANEIWEWHVQLEVQQGRVESMRTVDMRRSPLIPHGRKADRSWCLRPPPPPALPPVAIEVITRKPRADSR</sequence>
<dbReference type="RefSeq" id="WP_198111022.1">
    <property type="nucleotide sequence ID" value="NZ_JAEDAK010000006.1"/>
</dbReference>
<dbReference type="Proteomes" id="UP000613266">
    <property type="component" value="Unassembled WGS sequence"/>
</dbReference>
<evidence type="ECO:0000313" key="1">
    <source>
        <dbReference type="EMBL" id="MBH9577243.1"/>
    </source>
</evidence>